<feature type="domain" description="HTH psq-type" evidence="1">
    <location>
        <begin position="232"/>
        <end position="269"/>
    </location>
</feature>
<organism evidence="2 3">
    <name type="scientific">Tegillarca granosa</name>
    <name type="common">Malaysian cockle</name>
    <name type="synonym">Anadara granosa</name>
    <dbReference type="NCBI Taxonomy" id="220873"/>
    <lineage>
        <taxon>Eukaryota</taxon>
        <taxon>Metazoa</taxon>
        <taxon>Spiralia</taxon>
        <taxon>Lophotrochozoa</taxon>
        <taxon>Mollusca</taxon>
        <taxon>Bivalvia</taxon>
        <taxon>Autobranchia</taxon>
        <taxon>Pteriomorphia</taxon>
        <taxon>Arcoida</taxon>
        <taxon>Arcoidea</taxon>
        <taxon>Arcidae</taxon>
        <taxon>Tegillarca</taxon>
    </lineage>
</organism>
<dbReference type="Pfam" id="PF05225">
    <property type="entry name" value="HTH_psq"/>
    <property type="match status" value="1"/>
</dbReference>
<sequence length="428" mass="48946">MCHCDKRAEVGQVLQQESSTGVTAGKFNRCNSRKSLTAKRHAYDDDNNLKCCRYYDAVKNSPGKDDGFIFDYRMLSHLKHSDDSGLFNNLVSKGLPAGNFEVSKLEFLKNYEILMLKTYQVAMKKVIARNLYAVGMHHSDCRELPIETVHYCSLEPDNPKDKNAIAIYSDSELKHRVAYFRQEDAAKIFSLFNENFVHGKFYMKAKFHINKYSKRKGPMQNCSIEEMKSWSEESMSSAVVEVKGGMSVRKAAKKYSVPKSSLADCVMGKVAEGARWGRRPAFSSNDEKQLIESQTREPRWKTFFCFAGALAKARGITFKHGTPSDIWFRRLKMRQSSFLLRQPEATATSRHDAMTRPRLSKYFAALKEVMEEHAFNQNPHLIWNMDESNLVHCTLQSGNSWNQEVDNFVKTTSIAIGHAQFLRVFAKA</sequence>
<comment type="caution">
    <text evidence="2">The sequence shown here is derived from an EMBL/GenBank/DDBJ whole genome shotgun (WGS) entry which is preliminary data.</text>
</comment>
<dbReference type="InterPro" id="IPR007889">
    <property type="entry name" value="HTH_Psq"/>
</dbReference>
<dbReference type="Gene3D" id="3.30.70.2330">
    <property type="match status" value="1"/>
</dbReference>
<protein>
    <recommendedName>
        <fullName evidence="1">HTH psq-type domain-containing protein</fullName>
    </recommendedName>
</protein>
<dbReference type="Proteomes" id="UP001217089">
    <property type="component" value="Unassembled WGS sequence"/>
</dbReference>
<dbReference type="SUPFAM" id="SSF46689">
    <property type="entry name" value="Homeodomain-like"/>
    <property type="match status" value="1"/>
</dbReference>
<proteinExistence type="predicted"/>
<dbReference type="InterPro" id="IPR009057">
    <property type="entry name" value="Homeodomain-like_sf"/>
</dbReference>
<evidence type="ECO:0000259" key="1">
    <source>
        <dbReference type="Pfam" id="PF05225"/>
    </source>
</evidence>
<dbReference type="Gene3D" id="1.10.10.60">
    <property type="entry name" value="Homeodomain-like"/>
    <property type="match status" value="1"/>
</dbReference>
<name>A0ABQ9FVV3_TEGGR</name>
<reference evidence="2 3" key="1">
    <citation type="submission" date="2022-12" db="EMBL/GenBank/DDBJ databases">
        <title>Chromosome-level genome of Tegillarca granosa.</title>
        <authorList>
            <person name="Kim J."/>
        </authorList>
    </citation>
    <scope>NUCLEOTIDE SEQUENCE [LARGE SCALE GENOMIC DNA]</scope>
    <source>
        <strain evidence="2">Teg-2019</strain>
        <tissue evidence="2">Adductor muscle</tissue>
    </source>
</reference>
<evidence type="ECO:0000313" key="3">
    <source>
        <dbReference type="Proteomes" id="UP001217089"/>
    </source>
</evidence>
<keyword evidence="3" id="KW-1185">Reference proteome</keyword>
<evidence type="ECO:0000313" key="2">
    <source>
        <dbReference type="EMBL" id="KAJ8320112.1"/>
    </source>
</evidence>
<dbReference type="EMBL" id="JARBDR010000141">
    <property type="protein sequence ID" value="KAJ8320112.1"/>
    <property type="molecule type" value="Genomic_DNA"/>
</dbReference>
<gene>
    <name evidence="2" type="ORF">KUTeg_001699</name>
</gene>
<accession>A0ABQ9FVV3</accession>